<accession>A0ABW6JZF2</accession>
<evidence type="ECO:0000259" key="8">
    <source>
        <dbReference type="PROSITE" id="PS51935"/>
    </source>
</evidence>
<keyword evidence="3 6" id="KW-0732">Signal</keyword>
<dbReference type="PROSITE" id="PS51935">
    <property type="entry name" value="NLPC_P60"/>
    <property type="match status" value="1"/>
</dbReference>
<dbReference type="PANTHER" id="PTHR47053:SF1">
    <property type="entry name" value="MUREIN DD-ENDOPEPTIDASE MEPH-RELATED"/>
    <property type="match status" value="1"/>
</dbReference>
<evidence type="ECO:0000256" key="1">
    <source>
        <dbReference type="ARBA" id="ARBA00007074"/>
    </source>
</evidence>
<feature type="domain" description="SLH" evidence="7">
    <location>
        <begin position="164"/>
        <end position="223"/>
    </location>
</feature>
<sequence length="340" mass="37882">MLKRLLSSLIVFLLAFSSVTLIGQAKEEVSGEQAVKIAKQYIDVPYKYGGTTTAGFDCSGFLIYVFNQLDIELPRISKDQANKGEPVAKEDLIAGDLVFFKETPNSEITHAGLYVGDNEFISATSSKGVRITPIDDNYWGKRYTSARRVIEQPEEERSTIAQSVPLLFKDVNTSHWAAAALTSLRDKGIIDGNEQTVYQPEKIINRAEVAKMLSLAFKLNTDNLTGSQFSDVPQSHWAYKHIMAASEKGFFSGYKGNTFKPDEPITRAEVASLFVRAFQLQHNGTNTAFSDLPTNHWAYQDIQKLTANNIAAGYTDQTFKAANQITRAEFSTFLYRALNK</sequence>
<dbReference type="Gene3D" id="3.90.1720.10">
    <property type="entry name" value="endopeptidase domain like (from Nostoc punctiforme)"/>
    <property type="match status" value="1"/>
</dbReference>
<dbReference type="Pfam" id="PF00395">
    <property type="entry name" value="SLH"/>
    <property type="match status" value="3"/>
</dbReference>
<dbReference type="InterPro" id="IPR001119">
    <property type="entry name" value="SLH_dom"/>
</dbReference>
<feature type="domain" description="SLH" evidence="7">
    <location>
        <begin position="289"/>
        <end position="340"/>
    </location>
</feature>
<evidence type="ECO:0000256" key="6">
    <source>
        <dbReference type="SAM" id="SignalP"/>
    </source>
</evidence>
<dbReference type="InterPro" id="IPR051202">
    <property type="entry name" value="Peptidase_C40"/>
</dbReference>
<reference evidence="9 10" key="1">
    <citation type="submission" date="2024-08" db="EMBL/GenBank/DDBJ databases">
        <title>Two novel Cytobacillus novel species.</title>
        <authorList>
            <person name="Liu G."/>
        </authorList>
    </citation>
    <scope>NUCLEOTIDE SEQUENCE [LARGE SCALE GENOMIC DNA]</scope>
    <source>
        <strain evidence="9 10">FJAT-53684</strain>
    </source>
</reference>
<comment type="caution">
    <text evidence="9">The sequence shown here is derived from an EMBL/GenBank/DDBJ whole genome shotgun (WGS) entry which is preliminary data.</text>
</comment>
<feature type="signal peptide" evidence="6">
    <location>
        <begin position="1"/>
        <end position="23"/>
    </location>
</feature>
<dbReference type="Proteomes" id="UP001601058">
    <property type="component" value="Unassembled WGS sequence"/>
</dbReference>
<proteinExistence type="inferred from homology"/>
<dbReference type="PROSITE" id="PS51272">
    <property type="entry name" value="SLH"/>
    <property type="match status" value="3"/>
</dbReference>
<evidence type="ECO:0000313" key="9">
    <source>
        <dbReference type="EMBL" id="MFE8696455.1"/>
    </source>
</evidence>
<dbReference type="SUPFAM" id="SSF54001">
    <property type="entry name" value="Cysteine proteinases"/>
    <property type="match status" value="1"/>
</dbReference>
<feature type="domain" description="NlpC/P60" evidence="8">
    <location>
        <begin position="28"/>
        <end position="150"/>
    </location>
</feature>
<dbReference type="InterPro" id="IPR038765">
    <property type="entry name" value="Papain-like_cys_pep_sf"/>
</dbReference>
<keyword evidence="10" id="KW-1185">Reference proteome</keyword>
<evidence type="ECO:0000313" key="10">
    <source>
        <dbReference type="Proteomes" id="UP001601058"/>
    </source>
</evidence>
<organism evidence="9 10">
    <name type="scientific">Cytobacillus mangrovibacter</name>
    <dbReference type="NCBI Taxonomy" id="3299024"/>
    <lineage>
        <taxon>Bacteria</taxon>
        <taxon>Bacillati</taxon>
        <taxon>Bacillota</taxon>
        <taxon>Bacilli</taxon>
        <taxon>Bacillales</taxon>
        <taxon>Bacillaceae</taxon>
        <taxon>Cytobacillus</taxon>
    </lineage>
</organism>
<evidence type="ECO:0000256" key="5">
    <source>
        <dbReference type="ARBA" id="ARBA00022807"/>
    </source>
</evidence>
<protein>
    <submittedName>
        <fullName evidence="9">S-layer homology domain-containing protein</fullName>
    </submittedName>
</protein>
<name>A0ABW6JZF2_9BACI</name>
<evidence type="ECO:0000256" key="4">
    <source>
        <dbReference type="ARBA" id="ARBA00022801"/>
    </source>
</evidence>
<keyword evidence="4" id="KW-0378">Hydrolase</keyword>
<gene>
    <name evidence="9" type="ORF">ACFYKT_08915</name>
</gene>
<dbReference type="Pfam" id="PF00877">
    <property type="entry name" value="NLPC_P60"/>
    <property type="match status" value="1"/>
</dbReference>
<dbReference type="PANTHER" id="PTHR47053">
    <property type="entry name" value="MUREIN DD-ENDOPEPTIDASE MEPH-RELATED"/>
    <property type="match status" value="1"/>
</dbReference>
<keyword evidence="5" id="KW-0788">Thiol protease</keyword>
<comment type="similarity">
    <text evidence="1">Belongs to the peptidase C40 family.</text>
</comment>
<evidence type="ECO:0000256" key="2">
    <source>
        <dbReference type="ARBA" id="ARBA00022670"/>
    </source>
</evidence>
<feature type="chain" id="PRO_5046244669" evidence="6">
    <location>
        <begin position="24"/>
        <end position="340"/>
    </location>
</feature>
<feature type="domain" description="SLH" evidence="7">
    <location>
        <begin position="225"/>
        <end position="288"/>
    </location>
</feature>
<keyword evidence="2" id="KW-0645">Protease</keyword>
<evidence type="ECO:0000259" key="7">
    <source>
        <dbReference type="PROSITE" id="PS51272"/>
    </source>
</evidence>
<dbReference type="InterPro" id="IPR000064">
    <property type="entry name" value="NLP_P60_dom"/>
</dbReference>
<dbReference type="EMBL" id="JBIACJ010000004">
    <property type="protein sequence ID" value="MFE8696455.1"/>
    <property type="molecule type" value="Genomic_DNA"/>
</dbReference>
<evidence type="ECO:0000256" key="3">
    <source>
        <dbReference type="ARBA" id="ARBA00022729"/>
    </source>
</evidence>
<dbReference type="RefSeq" id="WP_389218473.1">
    <property type="nucleotide sequence ID" value="NZ_JBIACJ010000004.1"/>
</dbReference>